<feature type="region of interest" description="Disordered" evidence="1">
    <location>
        <begin position="1"/>
        <end position="65"/>
    </location>
</feature>
<sequence>ETKAVDTTARDPEPVVATKSSNRSANARNANKEAQAAAQQQPPAPPVPPQQHMPQPAQPSQPTITQLHPQQPTIVTNNNHHPMPVNQTPGGPTHVLQAGTNIVLGPSGINYTTAAAQGDGADSQRNPLATNAGPKVVLLQGSNGPQYIVSGHPGQPLNIPQEFLNHIQFQSSPVITQSQPSVLHHTSSQYLIISLIVITDWFHGLVTLT</sequence>
<reference evidence="2" key="1">
    <citation type="submission" date="2020-11" db="EMBL/GenBank/DDBJ databases">
        <authorList>
            <person name="Tran Van P."/>
        </authorList>
    </citation>
    <scope>NUCLEOTIDE SEQUENCE</scope>
</reference>
<evidence type="ECO:0000313" key="2">
    <source>
        <dbReference type="EMBL" id="CAD7663761.1"/>
    </source>
</evidence>
<feature type="compositionally biased region" description="Low complexity" evidence="1">
    <location>
        <begin position="20"/>
        <end position="41"/>
    </location>
</feature>
<feature type="compositionally biased region" description="Pro residues" evidence="1">
    <location>
        <begin position="42"/>
        <end position="59"/>
    </location>
</feature>
<accession>A0A7R9MPB5</accession>
<gene>
    <name evidence="2" type="ORF">ONB1V03_LOCUS20319</name>
</gene>
<evidence type="ECO:0000256" key="1">
    <source>
        <dbReference type="SAM" id="MobiDB-lite"/>
    </source>
</evidence>
<keyword evidence="3" id="KW-1185">Reference proteome</keyword>
<feature type="compositionally biased region" description="Basic and acidic residues" evidence="1">
    <location>
        <begin position="1"/>
        <end position="13"/>
    </location>
</feature>
<proteinExistence type="predicted"/>
<evidence type="ECO:0000313" key="3">
    <source>
        <dbReference type="Proteomes" id="UP000728032"/>
    </source>
</evidence>
<dbReference type="Proteomes" id="UP000728032">
    <property type="component" value="Unassembled WGS sequence"/>
</dbReference>
<dbReference type="EMBL" id="CAJPVJ010034344">
    <property type="protein sequence ID" value="CAG2180898.1"/>
    <property type="molecule type" value="Genomic_DNA"/>
</dbReference>
<name>A0A7R9MPB5_9ACAR</name>
<dbReference type="AlphaFoldDB" id="A0A7R9MPB5"/>
<organism evidence="2">
    <name type="scientific">Oppiella nova</name>
    <dbReference type="NCBI Taxonomy" id="334625"/>
    <lineage>
        <taxon>Eukaryota</taxon>
        <taxon>Metazoa</taxon>
        <taxon>Ecdysozoa</taxon>
        <taxon>Arthropoda</taxon>
        <taxon>Chelicerata</taxon>
        <taxon>Arachnida</taxon>
        <taxon>Acari</taxon>
        <taxon>Acariformes</taxon>
        <taxon>Sarcoptiformes</taxon>
        <taxon>Oribatida</taxon>
        <taxon>Brachypylina</taxon>
        <taxon>Oppioidea</taxon>
        <taxon>Oppiidae</taxon>
        <taxon>Oppiella</taxon>
    </lineage>
</organism>
<protein>
    <submittedName>
        <fullName evidence="2">Uncharacterized protein</fullName>
    </submittedName>
</protein>
<dbReference type="EMBL" id="OC949169">
    <property type="protein sequence ID" value="CAD7663761.1"/>
    <property type="molecule type" value="Genomic_DNA"/>
</dbReference>
<feature type="non-terminal residue" evidence="2">
    <location>
        <position position="209"/>
    </location>
</feature>